<protein>
    <submittedName>
        <fullName evidence="6">AcrR family transcriptional regulator</fullName>
    </submittedName>
</protein>
<dbReference type="PANTHER" id="PTHR30055:SF238">
    <property type="entry name" value="MYCOFACTOCIN BIOSYNTHESIS TRANSCRIPTIONAL REGULATOR MFTR-RELATED"/>
    <property type="match status" value="1"/>
</dbReference>
<keyword evidence="2 4" id="KW-0238">DNA-binding</keyword>
<proteinExistence type="predicted"/>
<evidence type="ECO:0000259" key="5">
    <source>
        <dbReference type="PROSITE" id="PS50977"/>
    </source>
</evidence>
<organism evidence="6 7">
    <name type="scientific">Psychrobacter luti</name>
    <dbReference type="NCBI Taxonomy" id="198481"/>
    <lineage>
        <taxon>Bacteria</taxon>
        <taxon>Pseudomonadati</taxon>
        <taxon>Pseudomonadota</taxon>
        <taxon>Gammaproteobacteria</taxon>
        <taxon>Moraxellales</taxon>
        <taxon>Moraxellaceae</taxon>
        <taxon>Psychrobacter</taxon>
    </lineage>
</organism>
<dbReference type="GO" id="GO:0000976">
    <property type="term" value="F:transcription cis-regulatory region binding"/>
    <property type="evidence" value="ECO:0007669"/>
    <property type="project" value="TreeGrafter"/>
</dbReference>
<reference evidence="6 7" key="1">
    <citation type="submission" date="2020-08" db="EMBL/GenBank/DDBJ databases">
        <title>Genomic Encyclopedia of Type Strains, Phase III (KMG-III): the genomes of soil and plant-associated and newly described type strains.</title>
        <authorList>
            <person name="Whitman W."/>
        </authorList>
    </citation>
    <scope>NUCLEOTIDE SEQUENCE [LARGE SCALE GENOMIC DNA]</scope>
    <source>
        <strain evidence="6 7">CECT 5885</strain>
    </source>
</reference>
<dbReference type="SUPFAM" id="SSF46689">
    <property type="entry name" value="Homeodomain-like"/>
    <property type="match status" value="1"/>
</dbReference>
<dbReference type="Gene3D" id="1.10.357.10">
    <property type="entry name" value="Tetracycline Repressor, domain 2"/>
    <property type="match status" value="1"/>
</dbReference>
<dbReference type="PROSITE" id="PS50977">
    <property type="entry name" value="HTH_TETR_2"/>
    <property type="match status" value="1"/>
</dbReference>
<dbReference type="EMBL" id="JACHXL010000001">
    <property type="protein sequence ID" value="MBB3105656.1"/>
    <property type="molecule type" value="Genomic_DNA"/>
</dbReference>
<evidence type="ECO:0000313" key="6">
    <source>
        <dbReference type="EMBL" id="MBB3105656.1"/>
    </source>
</evidence>
<dbReference type="Proteomes" id="UP000588111">
    <property type="component" value="Unassembled WGS sequence"/>
</dbReference>
<dbReference type="AlphaFoldDB" id="A0A839TB25"/>
<dbReference type="GO" id="GO:0003700">
    <property type="term" value="F:DNA-binding transcription factor activity"/>
    <property type="evidence" value="ECO:0007669"/>
    <property type="project" value="TreeGrafter"/>
</dbReference>
<dbReference type="InterPro" id="IPR001647">
    <property type="entry name" value="HTH_TetR"/>
</dbReference>
<evidence type="ECO:0000256" key="1">
    <source>
        <dbReference type="ARBA" id="ARBA00023015"/>
    </source>
</evidence>
<dbReference type="Gene3D" id="1.10.10.60">
    <property type="entry name" value="Homeodomain-like"/>
    <property type="match status" value="1"/>
</dbReference>
<dbReference type="Pfam" id="PF00440">
    <property type="entry name" value="TetR_N"/>
    <property type="match status" value="1"/>
</dbReference>
<sequence length="196" mass="22102">MQSHKPRSSAKQRIIDAAFEPFFMHGYEGASLSDIAKAVGIRKASLYTHFASKEAIFLELLQDALESECAFIKSCFAMTNELSAPGEAYCHAFEARYESAITLRFLIRMAYAAPVHLTDTSAATFNVYIAVLTEQIQLALKPYELDAEQLELYTDAYLGVIDSLSVELLYAEGLYERRFKAMLMLYHTAIEQLDKK</sequence>
<accession>A0A839TB25</accession>
<keyword evidence="1" id="KW-0805">Transcription regulation</keyword>
<keyword evidence="3" id="KW-0804">Transcription</keyword>
<evidence type="ECO:0000256" key="4">
    <source>
        <dbReference type="PROSITE-ProRule" id="PRU00335"/>
    </source>
</evidence>
<evidence type="ECO:0000256" key="3">
    <source>
        <dbReference type="ARBA" id="ARBA00023163"/>
    </source>
</evidence>
<feature type="domain" description="HTH tetR-type" evidence="5">
    <location>
        <begin position="8"/>
        <end position="68"/>
    </location>
</feature>
<evidence type="ECO:0000256" key="2">
    <source>
        <dbReference type="ARBA" id="ARBA00023125"/>
    </source>
</evidence>
<comment type="caution">
    <text evidence="6">The sequence shown here is derived from an EMBL/GenBank/DDBJ whole genome shotgun (WGS) entry which is preliminary data.</text>
</comment>
<dbReference type="RefSeq" id="WP_183617845.1">
    <property type="nucleotide sequence ID" value="NZ_CAJHAH010000004.1"/>
</dbReference>
<evidence type="ECO:0000313" key="7">
    <source>
        <dbReference type="Proteomes" id="UP000588111"/>
    </source>
</evidence>
<dbReference type="PANTHER" id="PTHR30055">
    <property type="entry name" value="HTH-TYPE TRANSCRIPTIONAL REGULATOR RUTR"/>
    <property type="match status" value="1"/>
</dbReference>
<feature type="DNA-binding region" description="H-T-H motif" evidence="4">
    <location>
        <begin position="31"/>
        <end position="50"/>
    </location>
</feature>
<name>A0A839TB25_9GAMM</name>
<dbReference type="InterPro" id="IPR009057">
    <property type="entry name" value="Homeodomain-like_sf"/>
</dbReference>
<dbReference type="PRINTS" id="PR00455">
    <property type="entry name" value="HTHTETR"/>
</dbReference>
<gene>
    <name evidence="6" type="ORF">FHS24_000147</name>
</gene>
<keyword evidence="7" id="KW-1185">Reference proteome</keyword>
<dbReference type="InterPro" id="IPR050109">
    <property type="entry name" value="HTH-type_TetR-like_transc_reg"/>
</dbReference>